<protein>
    <submittedName>
        <fullName evidence="1">Uncharacterized protein</fullName>
    </submittedName>
</protein>
<comment type="caution">
    <text evidence="1">The sequence shown here is derived from an EMBL/GenBank/DDBJ whole genome shotgun (WGS) entry which is preliminary data.</text>
</comment>
<dbReference type="Proteomes" id="UP000322873">
    <property type="component" value="Unassembled WGS sequence"/>
</dbReference>
<keyword evidence="2" id="KW-1185">Reference proteome</keyword>
<accession>A0A5M9J3I0</accession>
<proteinExistence type="predicted"/>
<organism evidence="1 2">
    <name type="scientific">Monilinia fructicola</name>
    <name type="common">Brown rot fungus</name>
    <name type="synonym">Ciboria fructicola</name>
    <dbReference type="NCBI Taxonomy" id="38448"/>
    <lineage>
        <taxon>Eukaryota</taxon>
        <taxon>Fungi</taxon>
        <taxon>Dikarya</taxon>
        <taxon>Ascomycota</taxon>
        <taxon>Pezizomycotina</taxon>
        <taxon>Leotiomycetes</taxon>
        <taxon>Helotiales</taxon>
        <taxon>Sclerotiniaceae</taxon>
        <taxon>Monilinia</taxon>
    </lineage>
</organism>
<dbReference type="VEuPathDB" id="FungiDB:MFRU_083g00010"/>
<sequence length="69" mass="8037">MTPRDQYLHIKEDSRTRGVKLDFIIMKEDAQQLPLTSIIQRQYPLTSGHSTLVITDKLPPKFHMDISDQ</sequence>
<evidence type="ECO:0000313" key="2">
    <source>
        <dbReference type="Proteomes" id="UP000322873"/>
    </source>
</evidence>
<gene>
    <name evidence="1" type="ORF">EYC84_010514</name>
</gene>
<reference evidence="1 2" key="1">
    <citation type="submission" date="2019-06" db="EMBL/GenBank/DDBJ databases">
        <title>Genome Sequence of the Brown Rot Fungal Pathogen Monilinia fructicola.</title>
        <authorList>
            <person name="De Miccolis Angelini R.M."/>
            <person name="Landi L."/>
            <person name="Abate D."/>
            <person name="Pollastro S."/>
            <person name="Romanazzi G."/>
            <person name="Faretra F."/>
        </authorList>
    </citation>
    <scope>NUCLEOTIDE SEQUENCE [LARGE SCALE GENOMIC DNA]</scope>
    <source>
        <strain evidence="1 2">Mfrc123</strain>
    </source>
</reference>
<dbReference type="EMBL" id="VICG01000018">
    <property type="protein sequence ID" value="KAA8563614.1"/>
    <property type="molecule type" value="Genomic_DNA"/>
</dbReference>
<evidence type="ECO:0000313" key="1">
    <source>
        <dbReference type="EMBL" id="KAA8563614.1"/>
    </source>
</evidence>
<dbReference type="AlphaFoldDB" id="A0A5M9J3I0"/>
<name>A0A5M9J3I0_MONFR</name>